<evidence type="ECO:0000313" key="2">
    <source>
        <dbReference type="EMBL" id="KLU07192.1"/>
    </source>
</evidence>
<dbReference type="EMBL" id="LECT01000007">
    <property type="protein sequence ID" value="KLU07192.1"/>
    <property type="molecule type" value="Genomic_DNA"/>
</dbReference>
<keyword evidence="3" id="KW-1185">Reference proteome</keyword>
<evidence type="ECO:0000313" key="3">
    <source>
        <dbReference type="Proteomes" id="UP000036367"/>
    </source>
</evidence>
<dbReference type="RefSeq" id="WP_083434762.1">
    <property type="nucleotide sequence ID" value="NZ_LECT01000007.1"/>
</dbReference>
<feature type="chain" id="PRO_5005248749" evidence="1">
    <location>
        <begin position="23"/>
        <end position="269"/>
    </location>
</feature>
<dbReference type="STRING" id="595434.RISK_000993"/>
<feature type="signal peptide" evidence="1">
    <location>
        <begin position="1"/>
        <end position="22"/>
    </location>
</feature>
<protein>
    <submittedName>
        <fullName evidence="2">Uncharacterized protein</fullName>
    </submittedName>
</protein>
<reference evidence="2" key="1">
    <citation type="submission" date="2015-05" db="EMBL/GenBank/DDBJ databases">
        <title>Permanent draft genome of Rhodopirellula islandicus K833.</title>
        <authorList>
            <person name="Kizina J."/>
            <person name="Richter M."/>
            <person name="Glockner F.O."/>
            <person name="Harder J."/>
        </authorList>
    </citation>
    <scope>NUCLEOTIDE SEQUENCE [LARGE SCALE GENOMIC DNA]</scope>
    <source>
        <strain evidence="2">K833</strain>
    </source>
</reference>
<evidence type="ECO:0000256" key="1">
    <source>
        <dbReference type="SAM" id="SignalP"/>
    </source>
</evidence>
<accession>A0A0J1BL10</accession>
<dbReference type="AlphaFoldDB" id="A0A0J1BL10"/>
<keyword evidence="1" id="KW-0732">Signal</keyword>
<proteinExistence type="predicted"/>
<dbReference type="OrthoDB" id="273334at2"/>
<dbReference type="PATRIC" id="fig|595434.4.peg.952"/>
<dbReference type="Pfam" id="PF10670">
    <property type="entry name" value="DUF4198"/>
    <property type="match status" value="1"/>
</dbReference>
<name>A0A0J1BL10_RHOIS</name>
<sequence length="269" mass="29544">MNTTYRNLTFALALFLPALASAHDTWIQTNSPIVRTGEVVHVDLRLGNHGNQHRDFKLAGLLTLDWTSLDQIRPDGTRSDLKPNLITSASAEKQGYWTTPVTLKQPGVHQFVQTLDRVMNHGKSIRSIRTAKSYVLASDSLDAPKVGGHAHETAVGLPFEMVLDTCPLSEVRVGQAITVTVLHHGKPLQDAIVSFIPEGETLQGEMDPSHEFTTDASGMATFVPKKATRHLIAAHHNAMDEKTEEFDFTSYATTIMLHVPNQPVAAPSR</sequence>
<dbReference type="InterPro" id="IPR019613">
    <property type="entry name" value="DUF4198"/>
</dbReference>
<organism evidence="2 3">
    <name type="scientific">Rhodopirellula islandica</name>
    <dbReference type="NCBI Taxonomy" id="595434"/>
    <lineage>
        <taxon>Bacteria</taxon>
        <taxon>Pseudomonadati</taxon>
        <taxon>Planctomycetota</taxon>
        <taxon>Planctomycetia</taxon>
        <taxon>Pirellulales</taxon>
        <taxon>Pirellulaceae</taxon>
        <taxon>Rhodopirellula</taxon>
    </lineage>
</organism>
<gene>
    <name evidence="2" type="ORF">RISK_000993</name>
</gene>
<dbReference type="Proteomes" id="UP000036367">
    <property type="component" value="Unassembled WGS sequence"/>
</dbReference>
<comment type="caution">
    <text evidence="2">The sequence shown here is derived from an EMBL/GenBank/DDBJ whole genome shotgun (WGS) entry which is preliminary data.</text>
</comment>